<dbReference type="InterPro" id="IPR052513">
    <property type="entry name" value="Thioester_dehydratase-like"/>
</dbReference>
<dbReference type="SUPFAM" id="SSF50249">
    <property type="entry name" value="Nucleic acid-binding proteins"/>
    <property type="match status" value="1"/>
</dbReference>
<dbReference type="InterPro" id="IPR002878">
    <property type="entry name" value="ChsH2_C"/>
</dbReference>
<dbReference type="InterPro" id="IPR012340">
    <property type="entry name" value="NA-bd_OB-fold"/>
</dbReference>
<name>A0A382BMY2_9ZZZZ</name>
<reference evidence="3" key="1">
    <citation type="submission" date="2018-05" db="EMBL/GenBank/DDBJ databases">
        <authorList>
            <person name="Lanie J.A."/>
            <person name="Ng W.-L."/>
            <person name="Kazmierczak K.M."/>
            <person name="Andrzejewski T.M."/>
            <person name="Davidsen T.M."/>
            <person name="Wayne K.J."/>
            <person name="Tettelin H."/>
            <person name="Glass J.I."/>
            <person name="Rusch D."/>
            <person name="Podicherti R."/>
            <person name="Tsui H.-C.T."/>
            <person name="Winkler M.E."/>
        </authorList>
    </citation>
    <scope>NUCLEOTIDE SEQUENCE</scope>
</reference>
<proteinExistence type="predicted"/>
<dbReference type="Gene3D" id="6.10.30.10">
    <property type="match status" value="1"/>
</dbReference>
<protein>
    <recommendedName>
        <fullName evidence="4">DUF35 domain-containing protein</fullName>
    </recommendedName>
</protein>
<dbReference type="PANTHER" id="PTHR34075">
    <property type="entry name" value="BLR3430 PROTEIN"/>
    <property type="match status" value="1"/>
</dbReference>
<dbReference type="Pfam" id="PF12172">
    <property type="entry name" value="zf-ChsH2"/>
    <property type="match status" value="1"/>
</dbReference>
<gene>
    <name evidence="3" type="ORF">METZ01_LOCUS167989</name>
</gene>
<organism evidence="3">
    <name type="scientific">marine metagenome</name>
    <dbReference type="NCBI Taxonomy" id="408172"/>
    <lineage>
        <taxon>unclassified sequences</taxon>
        <taxon>metagenomes</taxon>
        <taxon>ecological metagenomes</taxon>
    </lineage>
</organism>
<evidence type="ECO:0000313" key="3">
    <source>
        <dbReference type="EMBL" id="SVB15135.1"/>
    </source>
</evidence>
<dbReference type="AlphaFoldDB" id="A0A382BMY2"/>
<evidence type="ECO:0000259" key="1">
    <source>
        <dbReference type="Pfam" id="PF01796"/>
    </source>
</evidence>
<dbReference type="Pfam" id="PF01796">
    <property type="entry name" value="OB_ChsH2_C"/>
    <property type="match status" value="1"/>
</dbReference>
<feature type="domain" description="ChsH2 rubredoxin-like zinc ribbon" evidence="2">
    <location>
        <begin position="19"/>
        <end position="48"/>
    </location>
</feature>
<evidence type="ECO:0000259" key="2">
    <source>
        <dbReference type="Pfam" id="PF12172"/>
    </source>
</evidence>
<dbReference type="EMBL" id="UINC01030552">
    <property type="protein sequence ID" value="SVB15135.1"/>
    <property type="molecule type" value="Genomic_DNA"/>
</dbReference>
<dbReference type="InterPro" id="IPR022002">
    <property type="entry name" value="ChsH2_Znr"/>
</dbReference>
<sequence>MTKAVSVNEFVLELREDGPRLKGGRCRACGNHTFPPVPGCAQCTGTDIEAVNLGSTGILWGWTVQGFPPKSPPYLGDNNPETFKPFGVGYVELPELIIEARLTEAEPVKLNEGMPMKLVVEPLFTNDEGNTVMTYAFAPI</sequence>
<evidence type="ECO:0008006" key="4">
    <source>
        <dbReference type="Google" id="ProtNLM"/>
    </source>
</evidence>
<accession>A0A382BMY2</accession>
<dbReference type="PANTHER" id="PTHR34075:SF5">
    <property type="entry name" value="BLR3430 PROTEIN"/>
    <property type="match status" value="1"/>
</dbReference>
<feature type="domain" description="ChsH2 C-terminal OB-fold" evidence="1">
    <location>
        <begin position="51"/>
        <end position="120"/>
    </location>
</feature>